<dbReference type="Proteomes" id="UP000186795">
    <property type="component" value="Unassembled WGS sequence"/>
</dbReference>
<gene>
    <name evidence="1" type="ORF">SAMN05421790_105215</name>
</gene>
<sequence>MRLKLDVSTREWRAAIYCLERRVNELRMKVREGDRKGRGVERYLRELSLLELVLLQVNKLDSHNRDHHPYQKKAVDKK</sequence>
<dbReference type="AlphaFoldDB" id="A0A1N7M5F8"/>
<organism evidence="1 2">
    <name type="scientific">Kroppenstedtia eburnea</name>
    <dbReference type="NCBI Taxonomy" id="714067"/>
    <lineage>
        <taxon>Bacteria</taxon>
        <taxon>Bacillati</taxon>
        <taxon>Bacillota</taxon>
        <taxon>Bacilli</taxon>
        <taxon>Bacillales</taxon>
        <taxon>Thermoactinomycetaceae</taxon>
        <taxon>Kroppenstedtia</taxon>
    </lineage>
</organism>
<evidence type="ECO:0000313" key="2">
    <source>
        <dbReference type="Proteomes" id="UP000186795"/>
    </source>
</evidence>
<protein>
    <submittedName>
        <fullName evidence="1">Uncharacterized protein</fullName>
    </submittedName>
</protein>
<keyword evidence="2" id="KW-1185">Reference proteome</keyword>
<proteinExistence type="predicted"/>
<name>A0A1N7M5F8_9BACL</name>
<dbReference type="RefSeq" id="WP_076524861.1">
    <property type="nucleotide sequence ID" value="NZ_CP048103.1"/>
</dbReference>
<reference evidence="2" key="1">
    <citation type="submission" date="2017-01" db="EMBL/GenBank/DDBJ databases">
        <authorList>
            <person name="Varghese N."/>
            <person name="Submissions S."/>
        </authorList>
    </citation>
    <scope>NUCLEOTIDE SEQUENCE [LARGE SCALE GENOMIC DNA]</scope>
    <source>
        <strain evidence="2">DSM 45196</strain>
    </source>
</reference>
<dbReference type="EMBL" id="FTOD01000005">
    <property type="protein sequence ID" value="SIS81338.1"/>
    <property type="molecule type" value="Genomic_DNA"/>
</dbReference>
<accession>A0A1N7M5F8</accession>
<evidence type="ECO:0000313" key="1">
    <source>
        <dbReference type="EMBL" id="SIS81338.1"/>
    </source>
</evidence>